<dbReference type="HAMAP" id="MF_00682">
    <property type="entry name" value="HscB"/>
    <property type="match status" value="1"/>
</dbReference>
<dbReference type="SUPFAM" id="SSF47144">
    <property type="entry name" value="HSC20 (HSCB), C-terminal oligomerisation domain"/>
    <property type="match status" value="1"/>
</dbReference>
<dbReference type="GO" id="GO:0001671">
    <property type="term" value="F:ATPase activator activity"/>
    <property type="evidence" value="ECO:0007669"/>
    <property type="project" value="InterPro"/>
</dbReference>
<accession>A0A1Q8YFA2</accession>
<keyword evidence="7" id="KW-1185">Reference proteome</keyword>
<feature type="domain" description="J" evidence="5">
    <location>
        <begin position="7"/>
        <end position="79"/>
    </location>
</feature>
<comment type="similarity">
    <text evidence="1 4">Belongs to the HscB family.</text>
</comment>
<sequence length="174" mass="20362">MKSIQSDDFELFELTQRFAQDRAQLDARWKDLQREVHPDKFAGQDAAAQRVAMQWSVRVNEAYQRLKDPLKRAAYLCELNGAPVNAENNTAMPAAFLMQQMQWREELDEAKSAEDIQQISQQVQLARRGMLENIERLIDLQHAFDEAVEQVRALMFVERFEDDVNTRLDQIETF</sequence>
<dbReference type="RefSeq" id="WP_075587095.1">
    <property type="nucleotide sequence ID" value="NZ_MSYM01000013.1"/>
</dbReference>
<dbReference type="CDD" id="cd06257">
    <property type="entry name" value="DnaJ"/>
    <property type="match status" value="1"/>
</dbReference>
<dbReference type="PANTHER" id="PTHR14021:SF15">
    <property type="entry name" value="IRON-SULFUR CLUSTER CO-CHAPERONE PROTEIN HSCB"/>
    <property type="match status" value="1"/>
</dbReference>
<dbReference type="GO" id="GO:0044571">
    <property type="term" value="P:[2Fe-2S] cluster assembly"/>
    <property type="evidence" value="ECO:0007669"/>
    <property type="project" value="InterPro"/>
</dbReference>
<dbReference type="Proteomes" id="UP000185911">
    <property type="component" value="Unassembled WGS sequence"/>
</dbReference>
<dbReference type="GO" id="GO:0051087">
    <property type="term" value="F:protein-folding chaperone binding"/>
    <property type="evidence" value="ECO:0007669"/>
    <property type="project" value="InterPro"/>
</dbReference>
<dbReference type="GO" id="GO:1990230">
    <property type="term" value="C:iron-sulfur cluster transfer complex"/>
    <property type="evidence" value="ECO:0007669"/>
    <property type="project" value="TreeGrafter"/>
</dbReference>
<dbReference type="Pfam" id="PF07743">
    <property type="entry name" value="HSCB_C"/>
    <property type="match status" value="1"/>
</dbReference>
<comment type="function">
    <text evidence="3 4">Co-chaperone involved in the maturation of iron-sulfur cluster-containing proteins. Seems to help targeting proteins to be folded toward HscA.</text>
</comment>
<dbReference type="SUPFAM" id="SSF46565">
    <property type="entry name" value="Chaperone J-domain"/>
    <property type="match status" value="1"/>
</dbReference>
<protein>
    <recommendedName>
        <fullName evidence="4">Co-chaperone protein HscB homolog</fullName>
    </recommendedName>
</protein>
<dbReference type="InterPro" id="IPR036869">
    <property type="entry name" value="J_dom_sf"/>
</dbReference>
<comment type="caution">
    <text evidence="6">The sequence shown here is derived from an EMBL/GenBank/DDBJ whole genome shotgun (WGS) entry which is preliminary data.</text>
</comment>
<dbReference type="SMART" id="SM00271">
    <property type="entry name" value="DnaJ"/>
    <property type="match status" value="1"/>
</dbReference>
<evidence type="ECO:0000259" key="5">
    <source>
        <dbReference type="PROSITE" id="PS50076"/>
    </source>
</evidence>
<dbReference type="Gene3D" id="1.10.287.110">
    <property type="entry name" value="DnaJ domain"/>
    <property type="match status" value="1"/>
</dbReference>
<dbReference type="STRING" id="81479.RA876_08820"/>
<evidence type="ECO:0000256" key="4">
    <source>
        <dbReference type="HAMAP-Rule" id="MF_00682"/>
    </source>
</evidence>
<dbReference type="InterPro" id="IPR009073">
    <property type="entry name" value="HscB_oligo_C"/>
</dbReference>
<comment type="subunit">
    <text evidence="4">Interacts with HscA and stimulates its ATPase activity.</text>
</comment>
<dbReference type="InterPro" id="IPR001623">
    <property type="entry name" value="DnaJ_domain"/>
</dbReference>
<reference evidence="6 7" key="1">
    <citation type="submission" date="2017-01" db="EMBL/GenBank/DDBJ databases">
        <title>Genome sequence of Rhodoferax antarcticus ANT.BR, a psychrophilic purple nonsulfur bacterium from an Antarctic microbial mat.</title>
        <authorList>
            <person name="Baker J."/>
            <person name="Riester C."/>
            <person name="Skinner B."/>
            <person name="Newell A."/>
            <person name="Swingley W."/>
            <person name="Madigan M."/>
            <person name="Jung D."/>
            <person name="Asao M."/>
            <person name="Chen M."/>
            <person name="Loughlin P."/>
            <person name="Pan H."/>
            <person name="Lin S."/>
            <person name="Li N."/>
            <person name="Shaw J."/>
            <person name="Prado M."/>
            <person name="Sherman C."/>
            <person name="Li X."/>
            <person name="Tang J."/>
            <person name="Blankenship R."/>
            <person name="Zhao T."/>
            <person name="Touchman J."/>
            <person name="Sattley M."/>
        </authorList>
    </citation>
    <scope>NUCLEOTIDE SEQUENCE [LARGE SCALE GENOMIC DNA]</scope>
    <source>
        <strain evidence="6 7">ANT.BR</strain>
    </source>
</reference>
<dbReference type="PROSITE" id="PS50076">
    <property type="entry name" value="DNAJ_2"/>
    <property type="match status" value="1"/>
</dbReference>
<gene>
    <name evidence="4 6" type="primary">hscB</name>
    <name evidence="6" type="ORF">BLL52_2964</name>
</gene>
<dbReference type="NCBIfam" id="TIGR00714">
    <property type="entry name" value="hscB"/>
    <property type="match status" value="1"/>
</dbReference>
<dbReference type="GO" id="GO:0006457">
    <property type="term" value="P:protein folding"/>
    <property type="evidence" value="ECO:0007669"/>
    <property type="project" value="UniProtKB-UniRule"/>
</dbReference>
<dbReference type="InterPro" id="IPR004640">
    <property type="entry name" value="HscB"/>
</dbReference>
<keyword evidence="2 4" id="KW-0143">Chaperone</keyword>
<dbReference type="GO" id="GO:0051259">
    <property type="term" value="P:protein complex oligomerization"/>
    <property type="evidence" value="ECO:0007669"/>
    <property type="project" value="InterPro"/>
</dbReference>
<dbReference type="EMBL" id="MSYM01000013">
    <property type="protein sequence ID" value="OLP06724.1"/>
    <property type="molecule type" value="Genomic_DNA"/>
</dbReference>
<dbReference type="PANTHER" id="PTHR14021">
    <property type="entry name" value="IRON-SULFUR CLUSTER CO-CHAPERONE PROTEIN HSCB"/>
    <property type="match status" value="1"/>
</dbReference>
<evidence type="ECO:0000313" key="6">
    <source>
        <dbReference type="EMBL" id="OLP06724.1"/>
    </source>
</evidence>
<dbReference type="InterPro" id="IPR036386">
    <property type="entry name" value="HscB_C_sf"/>
</dbReference>
<dbReference type="Gene3D" id="1.20.1280.20">
    <property type="entry name" value="HscB, C-terminal domain"/>
    <property type="match status" value="1"/>
</dbReference>
<evidence type="ECO:0000313" key="7">
    <source>
        <dbReference type="Proteomes" id="UP000185911"/>
    </source>
</evidence>
<dbReference type="AlphaFoldDB" id="A0A1Q8YFA2"/>
<evidence type="ECO:0000256" key="2">
    <source>
        <dbReference type="ARBA" id="ARBA00023186"/>
    </source>
</evidence>
<proteinExistence type="inferred from homology"/>
<evidence type="ECO:0000256" key="1">
    <source>
        <dbReference type="ARBA" id="ARBA00010476"/>
    </source>
</evidence>
<name>A0A1Q8YFA2_9BURK</name>
<evidence type="ECO:0000256" key="3">
    <source>
        <dbReference type="ARBA" id="ARBA00025596"/>
    </source>
</evidence>
<organism evidence="6 7">
    <name type="scientific">Rhodoferax antarcticus ANT.BR</name>
    <dbReference type="NCBI Taxonomy" id="1111071"/>
    <lineage>
        <taxon>Bacteria</taxon>
        <taxon>Pseudomonadati</taxon>
        <taxon>Pseudomonadota</taxon>
        <taxon>Betaproteobacteria</taxon>
        <taxon>Burkholderiales</taxon>
        <taxon>Comamonadaceae</taxon>
        <taxon>Rhodoferax</taxon>
    </lineage>
</organism>